<dbReference type="GO" id="GO:0006261">
    <property type="term" value="P:DNA-templated DNA replication"/>
    <property type="evidence" value="ECO:0007669"/>
    <property type="project" value="TreeGrafter"/>
</dbReference>
<dbReference type="InterPro" id="IPR006134">
    <property type="entry name" value="DNA-dir_DNA_pol_B_multi_dom"/>
</dbReference>
<keyword evidence="3 9" id="KW-0808">Transferase</keyword>
<gene>
    <name evidence="9" type="ORF">OXIME_001419</name>
</gene>
<dbReference type="NCBIfam" id="NF004416">
    <property type="entry name" value="PRK05761.1-2"/>
    <property type="match status" value="1"/>
</dbReference>
<dbReference type="InterPro" id="IPR042087">
    <property type="entry name" value="DNA_pol_B_thumb"/>
</dbReference>
<dbReference type="EMBL" id="CP133772">
    <property type="protein sequence ID" value="WYY00834.1"/>
    <property type="molecule type" value="Genomic_DNA"/>
</dbReference>
<proteinExistence type="inferred from homology"/>
<evidence type="ECO:0000259" key="8">
    <source>
        <dbReference type="Pfam" id="PF00136"/>
    </source>
</evidence>
<dbReference type="GeneID" id="95968157"/>
<keyword evidence="10" id="KW-1185">Reference proteome</keyword>
<comment type="similarity">
    <text evidence="1">Belongs to the DNA polymerase type-B family.</text>
</comment>
<evidence type="ECO:0000256" key="6">
    <source>
        <dbReference type="ARBA" id="ARBA00023125"/>
    </source>
</evidence>
<dbReference type="Proteomes" id="UP001451606">
    <property type="component" value="Chromosome"/>
</dbReference>
<dbReference type="InterPro" id="IPR023211">
    <property type="entry name" value="DNA_pol_palm_dom_sf"/>
</dbReference>
<sequence length="669" mass="76810">MKVIINGTGLDTITIWNYDGRNVRFESFRNRTWIFVHGTPYDVDFLANQLDRVHWVSYSRERMRDVYGYLDGLRISLNPSMVPEITRAIDTIGMGRKYSIYNGDINPVLRIMSEKSLNFFNLENPEDMDVEIPWVSIVPVYSSGGLKHIVIDGDVVKPHRSGLETAYEAIRNSRFIIYGNRGNSFTSMLEELSNSGLYIKGVHAGKMSVYQSYGQVHYKGPWIRIDGKMCMDMDSFILRESGMEGSYAMSRMSSLPLEYTAVVTPGTAVSSMEVSHAIGRGILIPLYKNDHEEWKSVWDILDRDRGGLVLQPDPGLYCNVYEIDFSSMYPSIMVNYNLSPETVTGSKRPVVGEFSHGGNRGFLSESLQHLLETRLFYKGIKWKNPVYAARDTALKWMLLTSFGYTGYKNAKFGKIEVHEAITSLGRDILACSIGIAHRMGFRVIHGIVDSMWIMGDGDVDKLIREIESETGIGIVLDGYYRWIVFLPSRSGIGALNRYMGLRHDGTFKVRGIELRRNDIPNIVKQFQKDALRLFSQCMNPADIYSKRLDLRDLENSYMERIRNFSQDDIENYRINFKITRRREEYSVKTIQKQALDILIRSGIEVNPGERIPVSVADRKRGILNLQPDEAGIDRKFYIKYMKRAFESFDYLVQASSPLCVQRDIREYFQ</sequence>
<dbReference type="CDD" id="cd05531">
    <property type="entry name" value="POLBc_B2"/>
    <property type="match status" value="1"/>
</dbReference>
<dbReference type="InterPro" id="IPR050240">
    <property type="entry name" value="DNA_pol_type-B"/>
</dbReference>
<dbReference type="GO" id="GO:0000166">
    <property type="term" value="F:nucleotide binding"/>
    <property type="evidence" value="ECO:0007669"/>
    <property type="project" value="InterPro"/>
</dbReference>
<reference evidence="9 10" key="1">
    <citation type="submission" date="2023-09" db="EMBL/GenBank/DDBJ databases">
        <authorList>
            <person name="Golyshina O.V."/>
            <person name="Lunev E.A."/>
            <person name="Bargiela R."/>
            <person name="Gaines M.C."/>
            <person name="Daum B."/>
            <person name="Bale N.J."/>
            <person name="Koenen M."/>
            <person name="Sinninghe Damst J.S."/>
            <person name="Yakimov M."/>
            <person name="Golyshin P.N."/>
        </authorList>
    </citation>
    <scope>NUCLEOTIDE SEQUENCE [LARGE SCALE GENOMIC DNA]</scope>
    <source>
        <strain evidence="9 10">M1</strain>
    </source>
</reference>
<feature type="domain" description="DNA-directed DNA polymerase family B multifunctional" evidence="8">
    <location>
        <begin position="304"/>
        <end position="439"/>
    </location>
</feature>
<dbReference type="AlphaFoldDB" id="A0AAX4NHG0"/>
<dbReference type="Gene3D" id="1.10.287.690">
    <property type="entry name" value="Helix hairpin bin"/>
    <property type="match status" value="1"/>
</dbReference>
<keyword evidence="4 9" id="KW-0548">Nucleotidyltransferase</keyword>
<evidence type="ECO:0000256" key="1">
    <source>
        <dbReference type="ARBA" id="ARBA00005755"/>
    </source>
</evidence>
<keyword evidence="6" id="KW-0238">DNA-binding</keyword>
<keyword evidence="5 9" id="KW-0239">DNA-directed DNA polymerase</keyword>
<dbReference type="InterPro" id="IPR043502">
    <property type="entry name" value="DNA/RNA_pol_sf"/>
</dbReference>
<dbReference type="Gene3D" id="1.10.132.60">
    <property type="entry name" value="DNA polymerase family B, C-terminal domain"/>
    <property type="match status" value="1"/>
</dbReference>
<dbReference type="PANTHER" id="PTHR10322">
    <property type="entry name" value="DNA POLYMERASE CATALYTIC SUBUNIT"/>
    <property type="match status" value="1"/>
</dbReference>
<dbReference type="PANTHER" id="PTHR10322:SF23">
    <property type="entry name" value="DNA POLYMERASE DELTA CATALYTIC SUBUNIT"/>
    <property type="match status" value="1"/>
</dbReference>
<evidence type="ECO:0000256" key="3">
    <source>
        <dbReference type="ARBA" id="ARBA00022679"/>
    </source>
</evidence>
<evidence type="ECO:0000256" key="4">
    <source>
        <dbReference type="ARBA" id="ARBA00022695"/>
    </source>
</evidence>
<dbReference type="GO" id="GO:0003887">
    <property type="term" value="F:DNA-directed DNA polymerase activity"/>
    <property type="evidence" value="ECO:0007669"/>
    <property type="project" value="UniProtKB-KW"/>
</dbReference>
<dbReference type="Pfam" id="PF00136">
    <property type="entry name" value="DNA_pol_B"/>
    <property type="match status" value="1"/>
</dbReference>
<dbReference type="InterPro" id="IPR006172">
    <property type="entry name" value="DNA-dir_DNA_pol_B"/>
</dbReference>
<dbReference type="EC" id="2.7.7.7" evidence="2"/>
<comment type="catalytic activity">
    <reaction evidence="7">
        <text>DNA(n) + a 2'-deoxyribonucleoside 5'-triphosphate = DNA(n+1) + diphosphate</text>
        <dbReference type="Rhea" id="RHEA:22508"/>
        <dbReference type="Rhea" id="RHEA-COMP:17339"/>
        <dbReference type="Rhea" id="RHEA-COMP:17340"/>
        <dbReference type="ChEBI" id="CHEBI:33019"/>
        <dbReference type="ChEBI" id="CHEBI:61560"/>
        <dbReference type="ChEBI" id="CHEBI:173112"/>
        <dbReference type="EC" id="2.7.7.7"/>
    </reaction>
</comment>
<dbReference type="Gene3D" id="3.90.1600.10">
    <property type="entry name" value="Palm domain of DNA polymerase"/>
    <property type="match status" value="1"/>
</dbReference>
<dbReference type="GO" id="GO:0003677">
    <property type="term" value="F:DNA binding"/>
    <property type="evidence" value="ECO:0007669"/>
    <property type="project" value="UniProtKB-KW"/>
</dbReference>
<accession>A0AAX4NHG0</accession>
<evidence type="ECO:0000256" key="5">
    <source>
        <dbReference type="ARBA" id="ARBA00022932"/>
    </source>
</evidence>
<evidence type="ECO:0000256" key="7">
    <source>
        <dbReference type="ARBA" id="ARBA00049244"/>
    </source>
</evidence>
<dbReference type="SUPFAM" id="SSF56672">
    <property type="entry name" value="DNA/RNA polymerases"/>
    <property type="match status" value="1"/>
</dbReference>
<evidence type="ECO:0000256" key="2">
    <source>
        <dbReference type="ARBA" id="ARBA00012417"/>
    </source>
</evidence>
<dbReference type="KEGG" id="omr:OXIME_001419"/>
<name>A0AAX4NHG0_9ARCH</name>
<evidence type="ECO:0000313" key="10">
    <source>
        <dbReference type="Proteomes" id="UP001451606"/>
    </source>
</evidence>
<dbReference type="SMART" id="SM00486">
    <property type="entry name" value="POLBc"/>
    <property type="match status" value="1"/>
</dbReference>
<protein>
    <recommendedName>
        <fullName evidence="2">DNA-directed DNA polymerase</fullName>
        <ecNumber evidence="2">2.7.7.7</ecNumber>
    </recommendedName>
</protein>
<evidence type="ECO:0000313" key="9">
    <source>
        <dbReference type="EMBL" id="WYY00834.1"/>
    </source>
</evidence>
<dbReference type="RefSeq" id="WP_393971161.1">
    <property type="nucleotide sequence ID" value="NZ_CP133772.1"/>
</dbReference>
<organism evidence="9 10">
    <name type="scientific">Oxyplasma meridianum</name>
    <dbReference type="NCBI Taxonomy" id="3073602"/>
    <lineage>
        <taxon>Archaea</taxon>
        <taxon>Methanobacteriati</taxon>
        <taxon>Thermoplasmatota</taxon>
        <taxon>Thermoplasmata</taxon>
        <taxon>Thermoplasmatales</taxon>
        <taxon>Thermoplasmataceae</taxon>
        <taxon>Oxyplasma</taxon>
    </lineage>
</organism>